<dbReference type="InterPro" id="IPR045633">
    <property type="entry name" value="DUF6414"/>
</dbReference>
<protein>
    <submittedName>
        <fullName evidence="1">Uncharacterized protein</fullName>
    </submittedName>
</protein>
<dbReference type="eggNOG" id="ENOG502ZVFT">
    <property type="taxonomic scope" value="Bacteria"/>
</dbReference>
<dbReference type="EMBL" id="CP001848">
    <property type="protein sequence ID" value="ADB15369.1"/>
    <property type="molecule type" value="Genomic_DNA"/>
</dbReference>
<dbReference type="Pfam" id="PF19952">
    <property type="entry name" value="DUF6414"/>
    <property type="match status" value="1"/>
</dbReference>
<dbReference type="Proteomes" id="UP000001887">
    <property type="component" value="Chromosome"/>
</dbReference>
<organism evidence="1 2">
    <name type="scientific">Pirellula staleyi (strain ATCC 27377 / DSM 6068 / ICPB 4128)</name>
    <name type="common">Pirella staleyi</name>
    <dbReference type="NCBI Taxonomy" id="530564"/>
    <lineage>
        <taxon>Bacteria</taxon>
        <taxon>Pseudomonadati</taxon>
        <taxon>Planctomycetota</taxon>
        <taxon>Planctomycetia</taxon>
        <taxon>Pirellulales</taxon>
        <taxon>Pirellulaceae</taxon>
        <taxon>Pirellula</taxon>
    </lineage>
</organism>
<dbReference type="AlphaFoldDB" id="D2R5B0"/>
<evidence type="ECO:0000313" key="1">
    <source>
        <dbReference type="EMBL" id="ADB15369.1"/>
    </source>
</evidence>
<dbReference type="KEGG" id="psl:Psta_0683"/>
<sequence>MLHQDIRDLLYLDFEKAASIWSQFEGGLREKVSISDDVGRGQKAAVSFGIPKVAEANLGVDYTGKRSVLESKILHHDVLNSVDNALTDAGLVVDLMTTLDHQESNPAAIREAICFHPYVKASGASVIEDYPRILGISEKFNEIVNFISECSMQSVKQSPEYKELQNNIETMRLQANGERDRNKRSVKTQQLKSMEATLQSLTAPQILGVEKWLLNGIKLWINTFMASRINFRVYPFPSCPSFQVLCNLKRDCFVDQDPEHLLYGYGNRPNVPLTVFGLLTSIPDLSTETAFDPMAEFQESADESAEQVAFERGFRAIFSAMDNLEAFMRYSRYPNVTVHPIAVYRSFVPVAK</sequence>
<proteinExistence type="predicted"/>
<reference evidence="1 2" key="1">
    <citation type="journal article" date="2009" name="Stand. Genomic Sci.">
        <title>Complete genome sequence of Pirellula staleyi type strain (ATCC 27377).</title>
        <authorList>
            <person name="Clum A."/>
            <person name="Tindall B.J."/>
            <person name="Sikorski J."/>
            <person name="Ivanova N."/>
            <person name="Mavrommatis K."/>
            <person name="Lucas S."/>
            <person name="Glavina del Rio T."/>
            <person name="Nolan M."/>
            <person name="Chen F."/>
            <person name="Tice H."/>
            <person name="Pitluck S."/>
            <person name="Cheng J.F."/>
            <person name="Chertkov O."/>
            <person name="Brettin T."/>
            <person name="Han C."/>
            <person name="Detter J.C."/>
            <person name="Kuske C."/>
            <person name="Bruce D."/>
            <person name="Goodwin L."/>
            <person name="Ovchinikova G."/>
            <person name="Pati A."/>
            <person name="Mikhailova N."/>
            <person name="Chen A."/>
            <person name="Palaniappan K."/>
            <person name="Land M."/>
            <person name="Hauser L."/>
            <person name="Chang Y.J."/>
            <person name="Jeffries C.D."/>
            <person name="Chain P."/>
            <person name="Rohde M."/>
            <person name="Goker M."/>
            <person name="Bristow J."/>
            <person name="Eisen J.A."/>
            <person name="Markowitz V."/>
            <person name="Hugenholtz P."/>
            <person name="Kyrpides N.C."/>
            <person name="Klenk H.P."/>
            <person name="Lapidus A."/>
        </authorList>
    </citation>
    <scope>NUCLEOTIDE SEQUENCE [LARGE SCALE GENOMIC DNA]</scope>
    <source>
        <strain evidence="2">ATCC 27377 / DSM 6068 / ICPB 4128</strain>
    </source>
</reference>
<name>D2R5B0_PIRSD</name>
<dbReference type="OrthoDB" id="6192452at2"/>
<keyword evidence="2" id="KW-1185">Reference proteome</keyword>
<accession>D2R5B0</accession>
<gene>
    <name evidence="1" type="ordered locus">Psta_0683</name>
</gene>
<evidence type="ECO:0000313" key="2">
    <source>
        <dbReference type="Proteomes" id="UP000001887"/>
    </source>
</evidence>
<dbReference type="HOGENOM" id="CLU_787217_0_0_0"/>